<evidence type="ECO:0000259" key="11">
    <source>
        <dbReference type="PROSITE" id="PS50002"/>
    </source>
</evidence>
<comment type="similarity">
    <text evidence="2">Belongs to the SHO1 family.</text>
</comment>
<dbReference type="InterPro" id="IPR001452">
    <property type="entry name" value="SH3_domain"/>
</dbReference>
<keyword evidence="3 9" id="KW-0728">SH3 domain</keyword>
<dbReference type="SUPFAM" id="SSF50044">
    <property type="entry name" value="SH3-domain"/>
    <property type="match status" value="1"/>
</dbReference>
<dbReference type="GO" id="GO:0007232">
    <property type="term" value="P:osmosensory signaling pathway via Sho1 osmosensor"/>
    <property type="evidence" value="ECO:0007669"/>
    <property type="project" value="UniProtKB-ARBA"/>
</dbReference>
<feature type="transmembrane region" description="Helical" evidence="10">
    <location>
        <begin position="46"/>
        <end position="69"/>
    </location>
</feature>
<dbReference type="PANTHER" id="PTHR15735:SF21">
    <property type="entry name" value="PROTEIN NERVOUS WRECK"/>
    <property type="match status" value="1"/>
</dbReference>
<keyword evidence="8 10" id="KW-0472">Membrane</keyword>
<dbReference type="PANTHER" id="PTHR15735">
    <property type="entry name" value="FCH AND DOUBLE SH3 DOMAINS PROTEIN"/>
    <property type="match status" value="1"/>
</dbReference>
<dbReference type="InterPro" id="IPR036028">
    <property type="entry name" value="SH3-like_dom_sf"/>
</dbReference>
<evidence type="ECO:0000313" key="13">
    <source>
        <dbReference type="Proteomes" id="UP000780801"/>
    </source>
</evidence>
<dbReference type="GO" id="GO:0030833">
    <property type="term" value="P:regulation of actin filament polymerization"/>
    <property type="evidence" value="ECO:0007669"/>
    <property type="project" value="TreeGrafter"/>
</dbReference>
<keyword evidence="6 10" id="KW-1133">Transmembrane helix</keyword>
<feature type="transmembrane region" description="Helical" evidence="10">
    <location>
        <begin position="81"/>
        <end position="101"/>
    </location>
</feature>
<organism evidence="12 13">
    <name type="scientific">Lunasporangiospora selenospora</name>
    <dbReference type="NCBI Taxonomy" id="979761"/>
    <lineage>
        <taxon>Eukaryota</taxon>
        <taxon>Fungi</taxon>
        <taxon>Fungi incertae sedis</taxon>
        <taxon>Mucoromycota</taxon>
        <taxon>Mortierellomycotina</taxon>
        <taxon>Mortierellomycetes</taxon>
        <taxon>Mortierellales</taxon>
        <taxon>Mortierellaceae</taxon>
        <taxon>Lunasporangiospora</taxon>
    </lineage>
</organism>
<name>A0A9P6FPA9_9FUNG</name>
<dbReference type="Proteomes" id="UP000780801">
    <property type="component" value="Unassembled WGS sequence"/>
</dbReference>
<protein>
    <submittedName>
        <fullName evidence="12">Transmembrane osmosensor</fullName>
    </submittedName>
</protein>
<gene>
    <name evidence="12" type="primary">SHO1_1</name>
    <name evidence="12" type="ORF">BGW38_004829</name>
</gene>
<evidence type="ECO:0000256" key="1">
    <source>
        <dbReference type="ARBA" id="ARBA00004651"/>
    </source>
</evidence>
<dbReference type="PROSITE" id="PS50002">
    <property type="entry name" value="SH3"/>
    <property type="match status" value="1"/>
</dbReference>
<dbReference type="EMBL" id="JAABOA010003076">
    <property type="protein sequence ID" value="KAF9579073.1"/>
    <property type="molecule type" value="Genomic_DNA"/>
</dbReference>
<keyword evidence="13" id="KW-1185">Reference proteome</keyword>
<evidence type="ECO:0000256" key="5">
    <source>
        <dbReference type="ARBA" id="ARBA00022692"/>
    </source>
</evidence>
<dbReference type="GO" id="GO:0005886">
    <property type="term" value="C:plasma membrane"/>
    <property type="evidence" value="ECO:0007669"/>
    <property type="project" value="UniProtKB-SubCell"/>
</dbReference>
<evidence type="ECO:0000256" key="8">
    <source>
        <dbReference type="ARBA" id="ARBA00023136"/>
    </source>
</evidence>
<evidence type="ECO:0000313" key="12">
    <source>
        <dbReference type="EMBL" id="KAF9579073.1"/>
    </source>
</evidence>
<evidence type="ECO:0000256" key="3">
    <source>
        <dbReference type="ARBA" id="ARBA00022443"/>
    </source>
</evidence>
<keyword evidence="4" id="KW-1003">Cell membrane</keyword>
<dbReference type="OrthoDB" id="5983572at2759"/>
<evidence type="ECO:0000256" key="10">
    <source>
        <dbReference type="SAM" id="Phobius"/>
    </source>
</evidence>
<dbReference type="CDD" id="cd11855">
    <property type="entry name" value="SH3_Sho1p"/>
    <property type="match status" value="1"/>
</dbReference>
<dbReference type="SMART" id="SM00326">
    <property type="entry name" value="SH3"/>
    <property type="match status" value="1"/>
</dbReference>
<comment type="caution">
    <text evidence="12">The sequence shown here is derived from an EMBL/GenBank/DDBJ whole genome shotgun (WGS) entry which is preliminary data.</text>
</comment>
<dbReference type="Pfam" id="PF00018">
    <property type="entry name" value="SH3_1"/>
    <property type="match status" value="1"/>
</dbReference>
<keyword evidence="5 10" id="KW-0812">Transmembrane</keyword>
<dbReference type="FunFam" id="2.30.30.40:FF:000213">
    <property type="entry name" value="High osmolarity signaling protein SHO1"/>
    <property type="match status" value="1"/>
</dbReference>
<sequence length="223" mass="23958">MGWFITFIAACTIGSFIRLVWVNIFFNLFVLLGAVLAVATNAVHNYRLVILTFLGGTLSITFTCIDSMVTPGSFGGSKFSAAAAGLIFQSIVLIFWIFYFGSEDDSMVKRSVTGFSFPIPTGGNNAAANGVAHAAGVSPSPHARPAVVGPDGNLNAVVVSPTSEYTYKARALYSYEANPEDRNEISFVKGEVLDIVDNKGKWWQARKQDGTVGIAPSNYLQLI</sequence>
<evidence type="ECO:0000256" key="7">
    <source>
        <dbReference type="ARBA" id="ARBA00023016"/>
    </source>
</evidence>
<reference evidence="12" key="1">
    <citation type="journal article" date="2020" name="Fungal Divers.">
        <title>Resolving the Mortierellaceae phylogeny through synthesis of multi-gene phylogenetics and phylogenomics.</title>
        <authorList>
            <person name="Vandepol N."/>
            <person name="Liber J."/>
            <person name="Desiro A."/>
            <person name="Na H."/>
            <person name="Kennedy M."/>
            <person name="Barry K."/>
            <person name="Grigoriev I.V."/>
            <person name="Miller A.N."/>
            <person name="O'Donnell K."/>
            <person name="Stajich J.E."/>
            <person name="Bonito G."/>
        </authorList>
    </citation>
    <scope>NUCLEOTIDE SEQUENCE</scope>
    <source>
        <strain evidence="12">KOD1015</strain>
    </source>
</reference>
<evidence type="ECO:0000256" key="4">
    <source>
        <dbReference type="ARBA" id="ARBA00022475"/>
    </source>
</evidence>
<evidence type="ECO:0000256" key="2">
    <source>
        <dbReference type="ARBA" id="ARBA00009739"/>
    </source>
</evidence>
<dbReference type="Gene3D" id="2.30.30.40">
    <property type="entry name" value="SH3 Domains"/>
    <property type="match status" value="1"/>
</dbReference>
<accession>A0A9P6FPA9</accession>
<comment type="subcellular location">
    <subcellularLocation>
        <location evidence="1">Cell membrane</location>
        <topology evidence="1">Multi-pass membrane protein</topology>
    </subcellularLocation>
</comment>
<feature type="domain" description="SH3" evidence="11">
    <location>
        <begin position="164"/>
        <end position="223"/>
    </location>
</feature>
<dbReference type="PRINTS" id="PR00452">
    <property type="entry name" value="SH3DOMAIN"/>
</dbReference>
<keyword evidence="7" id="KW-0346">Stress response</keyword>
<evidence type="ECO:0000256" key="9">
    <source>
        <dbReference type="PROSITE-ProRule" id="PRU00192"/>
    </source>
</evidence>
<proteinExistence type="inferred from homology"/>
<evidence type="ECO:0000256" key="6">
    <source>
        <dbReference type="ARBA" id="ARBA00022989"/>
    </source>
</evidence>
<dbReference type="InterPro" id="IPR035522">
    <property type="entry name" value="Sho1_SH3"/>
</dbReference>
<dbReference type="AlphaFoldDB" id="A0A9P6FPA9"/>
<feature type="transmembrane region" description="Helical" evidence="10">
    <location>
        <begin position="20"/>
        <end position="39"/>
    </location>
</feature>